<reference evidence="1 2" key="1">
    <citation type="submission" date="2019-02" db="EMBL/GenBank/DDBJ databases">
        <title>Draft Genome Sequence of Streptomyces sp. AM-2504, identified by 16S rRNA comparative analysis as a Streptomyces Kasugaensis strain.</title>
        <authorList>
            <person name="Napolioni V."/>
            <person name="Giuliodori A.M."/>
            <person name="Spurio R."/>
            <person name="Fabbretti A."/>
        </authorList>
    </citation>
    <scope>NUCLEOTIDE SEQUENCE [LARGE SCALE GENOMIC DNA]</scope>
    <source>
        <strain evidence="1 2">AM-2504</strain>
    </source>
</reference>
<evidence type="ECO:0000313" key="1">
    <source>
        <dbReference type="EMBL" id="TBO58829.1"/>
    </source>
</evidence>
<dbReference type="Proteomes" id="UP000292452">
    <property type="component" value="Unassembled WGS sequence"/>
</dbReference>
<keyword evidence="2" id="KW-1185">Reference proteome</keyword>
<proteinExistence type="predicted"/>
<organism evidence="1 2">
    <name type="scientific">Streptomyces kasugaensis</name>
    <dbReference type="NCBI Taxonomy" id="1946"/>
    <lineage>
        <taxon>Bacteria</taxon>
        <taxon>Bacillati</taxon>
        <taxon>Actinomycetota</taxon>
        <taxon>Actinomycetes</taxon>
        <taxon>Kitasatosporales</taxon>
        <taxon>Streptomycetaceae</taxon>
        <taxon>Streptomyces</taxon>
    </lineage>
</organism>
<dbReference type="RefSeq" id="WP_131123665.1">
    <property type="nucleotide sequence ID" value="NZ_SIXH01000114.1"/>
</dbReference>
<name>A0A4Q9HWC1_STRKA</name>
<evidence type="ECO:0000313" key="2">
    <source>
        <dbReference type="Proteomes" id="UP000292452"/>
    </source>
</evidence>
<dbReference type="AlphaFoldDB" id="A0A4Q9HWC1"/>
<dbReference type="EMBL" id="SIXH01000114">
    <property type="protein sequence ID" value="TBO58829.1"/>
    <property type="molecule type" value="Genomic_DNA"/>
</dbReference>
<protein>
    <submittedName>
        <fullName evidence="1">Uncharacterized protein</fullName>
    </submittedName>
</protein>
<comment type="caution">
    <text evidence="1">The sequence shown here is derived from an EMBL/GenBank/DDBJ whole genome shotgun (WGS) entry which is preliminary data.</text>
</comment>
<accession>A0A4Q9HWC1</accession>
<gene>
    <name evidence="1" type="ORF">EYS09_15445</name>
</gene>
<sequence length="272" mass="29373">MEQPEEWREQWQQYEQVDVTGSRRLVADVCSGIDMFADDEDVDPEVVIALAIAGAKAAEAAAGALETEWALYTPQQAAVVASALFAQLDATGKGLERLGEYLHVMAARGDAEMPEYSSDEGDRNLHDAEKALGCASQEAQGCVAGADRAVRSLTRTPFLGTLPTTPHETICAVAQHVDVEAKLLCDHHVHDEAELANSYSSGFGCGCRIELTDTSGTVWEFHRGDSVWYLLRLADIGDDGILRNWIELGPDNGCAHPGHLSTLIEQALSATH</sequence>